<dbReference type="InterPro" id="IPR016161">
    <property type="entry name" value="Ald_DH/histidinol_DH"/>
</dbReference>
<sequence length="119" mass="12888">MSSSHSTTFTTFYNTINGTLRTSNTTYTSTNPATGTTLPEAPVASSADLDEAVVAANDAFVTWKSTTWKHRSELLAKLAALIAEHTPSLTDLLIAETGKPVCMIPNPYQMCPCMRILYV</sequence>
<dbReference type="VEuPathDB" id="FungiDB:ASPFODRAFT_134355"/>
<dbReference type="Proteomes" id="UP000184063">
    <property type="component" value="Unassembled WGS sequence"/>
</dbReference>
<protein>
    <recommendedName>
        <fullName evidence="2">Aldehyde dehydrogenase domain-containing protein</fullName>
    </recommendedName>
</protein>
<dbReference type="Gene3D" id="3.40.605.10">
    <property type="entry name" value="Aldehyde Dehydrogenase, Chain A, domain 1"/>
    <property type="match status" value="1"/>
</dbReference>
<dbReference type="EMBL" id="KV878241">
    <property type="protein sequence ID" value="OJZ86823.1"/>
    <property type="molecule type" value="Genomic_DNA"/>
</dbReference>
<dbReference type="GO" id="GO:0016491">
    <property type="term" value="F:oxidoreductase activity"/>
    <property type="evidence" value="ECO:0007669"/>
    <property type="project" value="UniProtKB-KW"/>
</dbReference>
<feature type="domain" description="Aldehyde dehydrogenase" evidence="2">
    <location>
        <begin position="24"/>
        <end position="101"/>
    </location>
</feature>
<dbReference type="InterPro" id="IPR016162">
    <property type="entry name" value="Ald_DH_N"/>
</dbReference>
<dbReference type="Pfam" id="PF00171">
    <property type="entry name" value="Aldedh"/>
    <property type="match status" value="1"/>
</dbReference>
<proteinExistence type="predicted"/>
<evidence type="ECO:0000259" key="2">
    <source>
        <dbReference type="Pfam" id="PF00171"/>
    </source>
</evidence>
<dbReference type="AlphaFoldDB" id="A0A1M3TJC9"/>
<reference evidence="4" key="1">
    <citation type="journal article" date="2017" name="Genome Biol.">
        <title>Comparative genomics reveals high biological diversity and specific adaptations in the industrially and medically important fungal genus Aspergillus.</title>
        <authorList>
            <person name="de Vries R.P."/>
            <person name="Riley R."/>
            <person name="Wiebenga A."/>
            <person name="Aguilar-Osorio G."/>
            <person name="Amillis S."/>
            <person name="Uchima C.A."/>
            <person name="Anderluh G."/>
            <person name="Asadollahi M."/>
            <person name="Askin M."/>
            <person name="Barry K."/>
            <person name="Battaglia E."/>
            <person name="Bayram O."/>
            <person name="Benocci T."/>
            <person name="Braus-Stromeyer S.A."/>
            <person name="Caldana C."/>
            <person name="Canovas D."/>
            <person name="Cerqueira G.C."/>
            <person name="Chen F."/>
            <person name="Chen W."/>
            <person name="Choi C."/>
            <person name="Clum A."/>
            <person name="Dos Santos R.A."/>
            <person name="Damasio A.R."/>
            <person name="Diallinas G."/>
            <person name="Emri T."/>
            <person name="Fekete E."/>
            <person name="Flipphi M."/>
            <person name="Freyberg S."/>
            <person name="Gallo A."/>
            <person name="Gournas C."/>
            <person name="Habgood R."/>
            <person name="Hainaut M."/>
            <person name="Harispe M.L."/>
            <person name="Henrissat B."/>
            <person name="Hilden K.S."/>
            <person name="Hope R."/>
            <person name="Hossain A."/>
            <person name="Karabika E."/>
            <person name="Karaffa L."/>
            <person name="Karanyi Z."/>
            <person name="Krasevec N."/>
            <person name="Kuo A."/>
            <person name="Kusch H."/>
            <person name="LaButti K."/>
            <person name="Lagendijk E.L."/>
            <person name="Lapidus A."/>
            <person name="Levasseur A."/>
            <person name="Lindquist E."/>
            <person name="Lipzen A."/>
            <person name="Logrieco A.F."/>
            <person name="MacCabe A."/>
            <person name="Maekelae M.R."/>
            <person name="Malavazi I."/>
            <person name="Melin P."/>
            <person name="Meyer V."/>
            <person name="Mielnichuk N."/>
            <person name="Miskei M."/>
            <person name="Molnar A.P."/>
            <person name="Mule G."/>
            <person name="Ngan C.Y."/>
            <person name="Orejas M."/>
            <person name="Orosz E."/>
            <person name="Ouedraogo J.P."/>
            <person name="Overkamp K.M."/>
            <person name="Park H.-S."/>
            <person name="Perrone G."/>
            <person name="Piumi F."/>
            <person name="Punt P.J."/>
            <person name="Ram A.F."/>
            <person name="Ramon A."/>
            <person name="Rauscher S."/>
            <person name="Record E."/>
            <person name="Riano-Pachon D.M."/>
            <person name="Robert V."/>
            <person name="Roehrig J."/>
            <person name="Ruller R."/>
            <person name="Salamov A."/>
            <person name="Salih N.S."/>
            <person name="Samson R.A."/>
            <person name="Sandor E."/>
            <person name="Sanguinetti M."/>
            <person name="Schuetze T."/>
            <person name="Sepcic K."/>
            <person name="Shelest E."/>
            <person name="Sherlock G."/>
            <person name="Sophianopoulou V."/>
            <person name="Squina F.M."/>
            <person name="Sun H."/>
            <person name="Susca A."/>
            <person name="Todd R.B."/>
            <person name="Tsang A."/>
            <person name="Unkles S.E."/>
            <person name="van de Wiele N."/>
            <person name="van Rossen-Uffink D."/>
            <person name="Oliveira J.V."/>
            <person name="Vesth T.C."/>
            <person name="Visser J."/>
            <person name="Yu J.-H."/>
            <person name="Zhou M."/>
            <person name="Andersen M.R."/>
            <person name="Archer D.B."/>
            <person name="Baker S.E."/>
            <person name="Benoit I."/>
            <person name="Brakhage A.A."/>
            <person name="Braus G.H."/>
            <person name="Fischer R."/>
            <person name="Frisvad J.C."/>
            <person name="Goldman G.H."/>
            <person name="Houbraken J."/>
            <person name="Oakley B."/>
            <person name="Pocsi I."/>
            <person name="Scazzocchio C."/>
            <person name="Seiboth B."/>
            <person name="vanKuyk P.A."/>
            <person name="Wortman J."/>
            <person name="Dyer P.S."/>
            <person name="Grigoriev I.V."/>
        </authorList>
    </citation>
    <scope>NUCLEOTIDE SEQUENCE [LARGE SCALE GENOMIC DNA]</scope>
    <source>
        <strain evidence="4">CBS 106.47</strain>
    </source>
</reference>
<dbReference type="SUPFAM" id="SSF53720">
    <property type="entry name" value="ALDH-like"/>
    <property type="match status" value="1"/>
</dbReference>
<accession>A0A1M3TJC9</accession>
<organism evidence="3 4">
    <name type="scientific">Aspergillus luchuensis (strain CBS 106.47)</name>
    <dbReference type="NCBI Taxonomy" id="1137211"/>
    <lineage>
        <taxon>Eukaryota</taxon>
        <taxon>Fungi</taxon>
        <taxon>Dikarya</taxon>
        <taxon>Ascomycota</taxon>
        <taxon>Pezizomycotina</taxon>
        <taxon>Eurotiomycetes</taxon>
        <taxon>Eurotiomycetidae</taxon>
        <taxon>Eurotiales</taxon>
        <taxon>Aspergillaceae</taxon>
        <taxon>Aspergillus</taxon>
        <taxon>Aspergillus subgen. Circumdati</taxon>
    </lineage>
</organism>
<keyword evidence="1" id="KW-0560">Oxidoreductase</keyword>
<dbReference type="PANTHER" id="PTHR43353">
    <property type="entry name" value="SUCCINATE-SEMIALDEHYDE DEHYDROGENASE, MITOCHONDRIAL"/>
    <property type="match status" value="1"/>
</dbReference>
<evidence type="ECO:0000256" key="1">
    <source>
        <dbReference type="ARBA" id="ARBA00023002"/>
    </source>
</evidence>
<evidence type="ECO:0000313" key="3">
    <source>
        <dbReference type="EMBL" id="OJZ86823.1"/>
    </source>
</evidence>
<dbReference type="InterPro" id="IPR050740">
    <property type="entry name" value="Aldehyde_DH_Superfamily"/>
</dbReference>
<gene>
    <name evidence="3" type="ORF">ASPFODRAFT_134355</name>
</gene>
<dbReference type="InterPro" id="IPR015590">
    <property type="entry name" value="Aldehyde_DH_dom"/>
</dbReference>
<dbReference type="PANTHER" id="PTHR43353:SF5">
    <property type="entry name" value="SUCCINATE-SEMIALDEHYDE DEHYDROGENASE, MITOCHONDRIAL"/>
    <property type="match status" value="1"/>
</dbReference>
<evidence type="ECO:0000313" key="4">
    <source>
        <dbReference type="Proteomes" id="UP000184063"/>
    </source>
</evidence>
<name>A0A1M3TJC9_ASPLC</name>